<comment type="subunit">
    <text evidence="5">Binds ribosomal protein uS19.</text>
</comment>
<dbReference type="SUPFAM" id="SSF50346">
    <property type="entry name" value="PRC-barrel domain"/>
    <property type="match status" value="1"/>
</dbReference>
<dbReference type="InterPro" id="IPR002676">
    <property type="entry name" value="RimM_N"/>
</dbReference>
<evidence type="ECO:0000256" key="3">
    <source>
        <dbReference type="ARBA" id="ARBA00022552"/>
    </source>
</evidence>
<dbReference type="InterPro" id="IPR011961">
    <property type="entry name" value="RimM"/>
</dbReference>
<dbReference type="GO" id="GO:0043022">
    <property type="term" value="F:ribosome binding"/>
    <property type="evidence" value="ECO:0007669"/>
    <property type="project" value="InterPro"/>
</dbReference>
<evidence type="ECO:0000256" key="2">
    <source>
        <dbReference type="ARBA" id="ARBA00022517"/>
    </source>
</evidence>
<dbReference type="AlphaFoldDB" id="A0A0S6VRQ7"/>
<dbReference type="Pfam" id="PF05239">
    <property type="entry name" value="PRC"/>
    <property type="match status" value="1"/>
</dbReference>
<dbReference type="STRING" id="1499966.U14_01135"/>
<dbReference type="PANTHER" id="PTHR33692">
    <property type="entry name" value="RIBOSOME MATURATION FACTOR RIMM"/>
    <property type="match status" value="1"/>
</dbReference>
<protein>
    <recommendedName>
        <fullName evidence="5">Ribosome maturation factor RimM</fullName>
    </recommendedName>
</protein>
<evidence type="ECO:0000256" key="5">
    <source>
        <dbReference type="HAMAP-Rule" id="MF_00014"/>
    </source>
</evidence>
<evidence type="ECO:0000256" key="4">
    <source>
        <dbReference type="ARBA" id="ARBA00023186"/>
    </source>
</evidence>
<dbReference type="InterPro" id="IPR027275">
    <property type="entry name" value="PRC-brl_dom"/>
</dbReference>
<accession>A0A0S6VRQ7</accession>
<keyword evidence="4 5" id="KW-0143">Chaperone</keyword>
<evidence type="ECO:0000259" key="6">
    <source>
        <dbReference type="Pfam" id="PF01782"/>
    </source>
</evidence>
<comment type="subcellular location">
    <subcellularLocation>
        <location evidence="5">Cytoplasm</location>
    </subcellularLocation>
</comment>
<evidence type="ECO:0000313" key="9">
    <source>
        <dbReference type="Proteomes" id="UP000030700"/>
    </source>
</evidence>
<dbReference type="HOGENOM" id="CLU_077636_1_0_0"/>
<dbReference type="GO" id="GO:0005840">
    <property type="term" value="C:ribosome"/>
    <property type="evidence" value="ECO:0007669"/>
    <property type="project" value="InterPro"/>
</dbReference>
<dbReference type="GO" id="GO:0006364">
    <property type="term" value="P:rRNA processing"/>
    <property type="evidence" value="ECO:0007669"/>
    <property type="project" value="UniProtKB-UniRule"/>
</dbReference>
<dbReference type="GO" id="GO:0042274">
    <property type="term" value="P:ribosomal small subunit biogenesis"/>
    <property type="evidence" value="ECO:0007669"/>
    <property type="project" value="UniProtKB-UniRule"/>
</dbReference>
<evidence type="ECO:0000313" key="8">
    <source>
        <dbReference type="EMBL" id="GAK49911.1"/>
    </source>
</evidence>
<proteinExistence type="inferred from homology"/>
<dbReference type="Pfam" id="PF01782">
    <property type="entry name" value="RimM"/>
    <property type="match status" value="1"/>
</dbReference>
<gene>
    <name evidence="5" type="primary">rimM</name>
    <name evidence="8" type="ORF">U14_01135</name>
</gene>
<feature type="domain" description="PRC-barrel" evidence="7">
    <location>
        <begin position="102"/>
        <end position="170"/>
    </location>
</feature>
<dbReference type="PANTHER" id="PTHR33692:SF1">
    <property type="entry name" value="RIBOSOME MATURATION FACTOR RIMM"/>
    <property type="match status" value="1"/>
</dbReference>
<feature type="domain" description="RimM N-terminal" evidence="6">
    <location>
        <begin position="12"/>
        <end position="94"/>
    </location>
</feature>
<evidence type="ECO:0000259" key="7">
    <source>
        <dbReference type="Pfam" id="PF05239"/>
    </source>
</evidence>
<dbReference type="Gene3D" id="2.40.30.60">
    <property type="entry name" value="RimM"/>
    <property type="match status" value="1"/>
</dbReference>
<reference evidence="8" key="1">
    <citation type="journal article" date="2015" name="PeerJ">
        <title>First genomic representation of candidate bacterial phylum KSB3 points to enhanced environmental sensing as a trigger of wastewater bulking.</title>
        <authorList>
            <person name="Sekiguchi Y."/>
            <person name="Ohashi A."/>
            <person name="Parks D.H."/>
            <person name="Yamauchi T."/>
            <person name="Tyson G.W."/>
            <person name="Hugenholtz P."/>
        </authorList>
    </citation>
    <scope>NUCLEOTIDE SEQUENCE [LARGE SCALE GENOMIC DNA]</scope>
</reference>
<dbReference type="Gene3D" id="2.30.30.240">
    <property type="entry name" value="PRC-barrel domain"/>
    <property type="match status" value="1"/>
</dbReference>
<keyword evidence="9" id="KW-1185">Reference proteome</keyword>
<evidence type="ECO:0000256" key="1">
    <source>
        <dbReference type="ARBA" id="ARBA00022490"/>
    </source>
</evidence>
<organism evidence="8">
    <name type="scientific">Candidatus Moduliflexus flocculans</name>
    <dbReference type="NCBI Taxonomy" id="1499966"/>
    <lineage>
        <taxon>Bacteria</taxon>
        <taxon>Candidatus Moduliflexota</taxon>
        <taxon>Candidatus Moduliflexia</taxon>
        <taxon>Candidatus Moduliflexales</taxon>
        <taxon>Candidatus Moduliflexaceae</taxon>
    </lineage>
</organism>
<dbReference type="InterPro" id="IPR036976">
    <property type="entry name" value="RimM_N_sf"/>
</dbReference>
<comment type="domain">
    <text evidence="5">The PRC barrel domain binds ribosomal protein uS19.</text>
</comment>
<dbReference type="Proteomes" id="UP000030700">
    <property type="component" value="Unassembled WGS sequence"/>
</dbReference>
<dbReference type="GO" id="GO:0005737">
    <property type="term" value="C:cytoplasm"/>
    <property type="evidence" value="ECO:0007669"/>
    <property type="project" value="UniProtKB-SubCell"/>
</dbReference>
<dbReference type="EMBL" id="DF820455">
    <property type="protein sequence ID" value="GAK49911.1"/>
    <property type="molecule type" value="Genomic_DNA"/>
</dbReference>
<dbReference type="InterPro" id="IPR009000">
    <property type="entry name" value="Transl_B-barrel_sf"/>
</dbReference>
<dbReference type="InterPro" id="IPR011033">
    <property type="entry name" value="PRC_barrel-like_sf"/>
</dbReference>
<sequence length="176" mass="20210">MKHTERRTEWITIGKIVKTRGIRGEVKVLPLTDIPDRFEYLNSVHVMWPDGRVQQLVIENASYHHGGVFLCFEGYSSIEQSEQLVGCSLAVDRATSPKLPEGVYYHYEILDADVYTEQGDYLGNVTDILETGSHDVYVVRREEKEYLIPSTNEIVLTIDREQKKILIRPICGLLEL</sequence>
<comment type="similarity">
    <text evidence="5">Belongs to the RimM family.</text>
</comment>
<keyword evidence="3 5" id="KW-0698">rRNA processing</keyword>
<dbReference type="SUPFAM" id="SSF50447">
    <property type="entry name" value="Translation proteins"/>
    <property type="match status" value="1"/>
</dbReference>
<dbReference type="HAMAP" id="MF_00014">
    <property type="entry name" value="Ribosome_mat_RimM"/>
    <property type="match status" value="1"/>
</dbReference>
<name>A0A0S6VRQ7_9BACT</name>
<dbReference type="NCBIfam" id="TIGR02273">
    <property type="entry name" value="16S_RimM"/>
    <property type="match status" value="1"/>
</dbReference>
<comment type="function">
    <text evidence="5">An accessory protein needed during the final step in the assembly of 30S ribosomal subunit, possibly for assembly of the head region. Essential for efficient processing of 16S rRNA. May be needed both before and after RbfA during the maturation of 16S rRNA. It has affinity for free ribosomal 30S subunits but not for 70S ribosomes.</text>
</comment>
<keyword evidence="2 5" id="KW-0690">Ribosome biogenesis</keyword>
<keyword evidence="1 5" id="KW-0963">Cytoplasm</keyword>